<evidence type="ECO:0000256" key="9">
    <source>
        <dbReference type="PROSITE-ProRule" id="PRU10141"/>
    </source>
</evidence>
<evidence type="ECO:0000256" key="5">
    <source>
        <dbReference type="ARBA" id="ARBA00022777"/>
    </source>
</evidence>
<dbReference type="GO" id="GO:0008270">
    <property type="term" value="F:zinc ion binding"/>
    <property type="evidence" value="ECO:0007669"/>
    <property type="project" value="UniProtKB-KW"/>
</dbReference>
<dbReference type="CDD" id="cd16494">
    <property type="entry name" value="RING-CH-C4HC3_ZSWM2"/>
    <property type="match status" value="1"/>
</dbReference>
<keyword evidence="3 9" id="KW-0547">Nucleotide-binding</keyword>
<keyword evidence="4 8" id="KW-0479">Metal-binding</keyword>
<dbReference type="InterPro" id="IPR007527">
    <property type="entry name" value="Znf_SWIM"/>
</dbReference>
<dbReference type="SUPFAM" id="SSF56112">
    <property type="entry name" value="Protein kinase-like (PK-like)"/>
    <property type="match status" value="1"/>
</dbReference>
<sequence length="1104" mass="122694">MMSCTRFVLPPHGRIPCRGTKRTRGRPRFWKKIFHSKWPPRAQQMQFFHRGRKLGNRARRCPNLKRRKKPTAAKITESTKPFLEEQALLREKLKNMPTWKKDKDPAKRKTQPMVARPPSPGTSASTSARSQAAQFGAMPVKVPSPPMRRRTPGNSPSNSVSFSFPRSSSPVHVYEVSNDFKRKVEKAMRARLYLLQQTGPNSFLIGGDSPDHKFRVMIGPQSCTCTRPHCVHLLFVMLRVCKLKENDPLLWALKLKNFEVDKLLSKFNTQVKSRLQKDASGQKSLRSRGQRSTPPSTTDASTLGGLLTPARDDEEVCPICLLEMVEGESLTSCDGCNNRLHQHCMEIWAAECKRQREALFCPLCRKIWISEAYGTERSPGHSSLRSELPSVPAPLGPEEITLPHSNPVPAAQMELAKPWIEAFGENLVCCLFSREWNVRETALRRLSKDINTVFLEGSSAQNMAAFEACCSLLSMMCGDPVYRVYVAALRTLRVLMMHMSYSTHQERRQLQKCLFGVVEAVLAKCADSNRRISALSIQVLLELCKDESGDLALGKMLGDEHEPQSLGGLNFILSCILRTAAEYSTWPWWLGRLMFLRKLMDEYVSEFELSADCPSVQADTAGVLVQGRMANASDDVTEIYQDNVTRLMSVLKFTMQAAYCSHSKVSKLAIAVLMSCTSLASHAPSAFKHIKKVVSKLKPSQRSALHRQLSAIPRVSTASLNSSDTVHSIESQASIDQPSSTASNRDSAIGSFSSATSDDETDNFSESELLQSIVDTLERPQSLSLCLSPSPSPSKEFDLDWSRSLEDSPRMSPVKLVMGKKCQEMIEQEEAEAVAKAIAVSSHDPASSKIPSLDSGDEMVIIFTQPESLEKAVNSKHLYLEGVHWKKGELLGTGAYSSCYAVRDLMNGSIMAVKQVSFCRNSTEEQKKVTQTIEDEISLLGRLQHPHLIKCLGATKHTGHFNIFLEWMPGGSITNLLSKYGSFDEKIVISYTRQILQGVAYLHQNQVIHRDIKGANILVDSSGQNIRIADFGAAARLATQITGAGEFQGQLLGTIAFMAPEVLRGESYGRSCDVWSVGCVIIEMAVGKTAMERTRTFKSPGAYL</sequence>
<feature type="binding site" evidence="9">
    <location>
        <position position="914"/>
    </location>
    <ligand>
        <name>ATP</name>
        <dbReference type="ChEBI" id="CHEBI:30616"/>
    </ligand>
</feature>
<comment type="caution">
    <text evidence="14">The sequence shown here is derived from an EMBL/GenBank/DDBJ whole genome shotgun (WGS) entry which is preliminary data.</text>
</comment>
<dbReference type="InterPro" id="IPR016024">
    <property type="entry name" value="ARM-type_fold"/>
</dbReference>
<dbReference type="InterPro" id="IPR001841">
    <property type="entry name" value="Znf_RING"/>
</dbReference>
<dbReference type="Gene3D" id="1.10.510.10">
    <property type="entry name" value="Transferase(Phosphotransferase) domain 1"/>
    <property type="match status" value="1"/>
</dbReference>
<dbReference type="SUPFAM" id="SSF48371">
    <property type="entry name" value="ARM repeat"/>
    <property type="match status" value="1"/>
</dbReference>
<dbReference type="OrthoDB" id="275301at2759"/>
<feature type="region of interest" description="Disordered" evidence="10">
    <location>
        <begin position="275"/>
        <end position="307"/>
    </location>
</feature>
<dbReference type="PROSITE" id="PS50011">
    <property type="entry name" value="PROTEIN_KINASE_DOM"/>
    <property type="match status" value="1"/>
</dbReference>
<feature type="domain" description="Protein kinase" evidence="11">
    <location>
        <begin position="885"/>
        <end position="1104"/>
    </location>
</feature>
<dbReference type="PROSITE" id="PS00108">
    <property type="entry name" value="PROTEIN_KINASE_ST"/>
    <property type="match status" value="1"/>
</dbReference>
<dbReference type="Gene3D" id="1.25.10.10">
    <property type="entry name" value="Leucine-rich Repeat Variant"/>
    <property type="match status" value="1"/>
</dbReference>
<dbReference type="PANTHER" id="PTHR11584">
    <property type="entry name" value="SERINE/THREONINE PROTEIN KINASE"/>
    <property type="match status" value="1"/>
</dbReference>
<evidence type="ECO:0000256" key="3">
    <source>
        <dbReference type="ARBA" id="ARBA00022741"/>
    </source>
</evidence>
<keyword evidence="15" id="KW-1185">Reference proteome</keyword>
<proteinExistence type="predicted"/>
<name>A0A9W9YM74_9CNID</name>
<keyword evidence="6" id="KW-0862">Zinc</keyword>
<feature type="compositionally biased region" description="Polar residues" evidence="10">
    <location>
        <begin position="290"/>
        <end position="301"/>
    </location>
</feature>
<evidence type="ECO:0000313" key="15">
    <source>
        <dbReference type="Proteomes" id="UP001163046"/>
    </source>
</evidence>
<dbReference type="PROSITE" id="PS00107">
    <property type="entry name" value="PROTEIN_KINASE_ATP"/>
    <property type="match status" value="1"/>
</dbReference>
<dbReference type="InterPro" id="IPR017441">
    <property type="entry name" value="Protein_kinase_ATP_BS"/>
</dbReference>
<keyword evidence="2 14" id="KW-0808">Transferase</keyword>
<keyword evidence="1" id="KW-0723">Serine/threonine-protein kinase</keyword>
<feature type="compositionally biased region" description="Low complexity" evidence="10">
    <location>
        <begin position="121"/>
        <end position="134"/>
    </location>
</feature>
<dbReference type="GO" id="GO:0004709">
    <property type="term" value="F:MAP kinase kinase kinase activity"/>
    <property type="evidence" value="ECO:0007669"/>
    <property type="project" value="UniProtKB-EC"/>
</dbReference>
<evidence type="ECO:0000256" key="6">
    <source>
        <dbReference type="ARBA" id="ARBA00022833"/>
    </source>
</evidence>
<feature type="compositionally biased region" description="Polar residues" evidence="10">
    <location>
        <begin position="728"/>
        <end position="756"/>
    </location>
</feature>
<accession>A0A9W9YM74</accession>
<feature type="compositionally biased region" description="Basic and acidic residues" evidence="10">
    <location>
        <begin position="94"/>
        <end position="107"/>
    </location>
</feature>
<evidence type="ECO:0000259" key="11">
    <source>
        <dbReference type="PROSITE" id="PS50011"/>
    </source>
</evidence>
<dbReference type="PROSITE" id="PS50966">
    <property type="entry name" value="ZF_SWIM"/>
    <property type="match status" value="1"/>
</dbReference>
<evidence type="ECO:0000259" key="13">
    <source>
        <dbReference type="PROSITE" id="PS50966"/>
    </source>
</evidence>
<evidence type="ECO:0000256" key="8">
    <source>
        <dbReference type="PROSITE-ProRule" id="PRU00175"/>
    </source>
</evidence>
<keyword evidence="4 8" id="KW-0863">Zinc-finger</keyword>
<dbReference type="InterPro" id="IPR000719">
    <property type="entry name" value="Prot_kinase_dom"/>
</dbReference>
<dbReference type="PROSITE" id="PS50089">
    <property type="entry name" value="ZF_RING_2"/>
    <property type="match status" value="1"/>
</dbReference>
<dbReference type="SUPFAM" id="SSF57850">
    <property type="entry name" value="RING/U-box"/>
    <property type="match status" value="1"/>
</dbReference>
<gene>
    <name evidence="14" type="primary">MAP3K1</name>
    <name evidence="14" type="ORF">OS493_023234</name>
</gene>
<dbReference type="InterPro" id="IPR011989">
    <property type="entry name" value="ARM-like"/>
</dbReference>
<feature type="domain" description="RING-type" evidence="12">
    <location>
        <begin position="317"/>
        <end position="365"/>
    </location>
</feature>
<dbReference type="Proteomes" id="UP001163046">
    <property type="component" value="Unassembled WGS sequence"/>
</dbReference>
<keyword evidence="7 9" id="KW-0067">ATP-binding</keyword>
<dbReference type="PANTHER" id="PTHR11584:SF369">
    <property type="entry name" value="MITOGEN-ACTIVATED PROTEIN KINASE KINASE KINASE 19-RELATED"/>
    <property type="match status" value="1"/>
</dbReference>
<protein>
    <submittedName>
        <fullName evidence="14">Mitogen-activated protein kinase kinase kinase 1</fullName>
        <ecNumber evidence="14">2.7.11.25</ecNumber>
    </submittedName>
</protein>
<organism evidence="14 15">
    <name type="scientific">Desmophyllum pertusum</name>
    <dbReference type="NCBI Taxonomy" id="174260"/>
    <lineage>
        <taxon>Eukaryota</taxon>
        <taxon>Metazoa</taxon>
        <taxon>Cnidaria</taxon>
        <taxon>Anthozoa</taxon>
        <taxon>Hexacorallia</taxon>
        <taxon>Scleractinia</taxon>
        <taxon>Caryophylliina</taxon>
        <taxon>Caryophylliidae</taxon>
        <taxon>Desmophyllum</taxon>
    </lineage>
</organism>
<feature type="region of interest" description="Disordered" evidence="10">
    <location>
        <begin position="94"/>
        <end position="163"/>
    </location>
</feature>
<dbReference type="InterPro" id="IPR013083">
    <property type="entry name" value="Znf_RING/FYVE/PHD"/>
</dbReference>
<feature type="compositionally biased region" description="Polar residues" evidence="10">
    <location>
        <begin position="275"/>
        <end position="284"/>
    </location>
</feature>
<evidence type="ECO:0000256" key="1">
    <source>
        <dbReference type="ARBA" id="ARBA00022527"/>
    </source>
</evidence>
<evidence type="ECO:0000256" key="2">
    <source>
        <dbReference type="ARBA" id="ARBA00022679"/>
    </source>
</evidence>
<dbReference type="Gene3D" id="3.30.40.10">
    <property type="entry name" value="Zinc/RING finger domain, C3HC4 (zinc finger)"/>
    <property type="match status" value="1"/>
</dbReference>
<dbReference type="InterPro" id="IPR008271">
    <property type="entry name" value="Ser/Thr_kinase_AS"/>
</dbReference>
<dbReference type="AlphaFoldDB" id="A0A9W9YM74"/>
<feature type="region of interest" description="Disordered" evidence="10">
    <location>
        <begin position="728"/>
        <end position="765"/>
    </location>
</feature>
<dbReference type="Pfam" id="PF00069">
    <property type="entry name" value="Pkinase"/>
    <property type="match status" value="1"/>
</dbReference>
<keyword evidence="5 14" id="KW-0418">Kinase</keyword>
<evidence type="ECO:0000256" key="7">
    <source>
        <dbReference type="ARBA" id="ARBA00022840"/>
    </source>
</evidence>
<evidence type="ECO:0000256" key="4">
    <source>
        <dbReference type="ARBA" id="ARBA00022771"/>
    </source>
</evidence>
<reference evidence="14" key="1">
    <citation type="submission" date="2023-01" db="EMBL/GenBank/DDBJ databases">
        <title>Genome assembly of the deep-sea coral Lophelia pertusa.</title>
        <authorList>
            <person name="Herrera S."/>
            <person name="Cordes E."/>
        </authorList>
    </citation>
    <scope>NUCLEOTIDE SEQUENCE</scope>
    <source>
        <strain evidence="14">USNM1676648</strain>
        <tissue evidence="14">Polyp</tissue>
    </source>
</reference>
<feature type="domain" description="SWIM-type" evidence="13">
    <location>
        <begin position="214"/>
        <end position="241"/>
    </location>
</feature>
<evidence type="ECO:0000259" key="12">
    <source>
        <dbReference type="PROSITE" id="PS50089"/>
    </source>
</evidence>
<dbReference type="GO" id="GO:0005524">
    <property type="term" value="F:ATP binding"/>
    <property type="evidence" value="ECO:0007669"/>
    <property type="project" value="UniProtKB-UniRule"/>
</dbReference>
<evidence type="ECO:0000256" key="10">
    <source>
        <dbReference type="SAM" id="MobiDB-lite"/>
    </source>
</evidence>
<dbReference type="EMBL" id="MU827318">
    <property type="protein sequence ID" value="KAJ7357760.1"/>
    <property type="molecule type" value="Genomic_DNA"/>
</dbReference>
<feature type="compositionally biased region" description="Low complexity" evidence="10">
    <location>
        <begin position="154"/>
        <end position="163"/>
    </location>
</feature>
<evidence type="ECO:0000313" key="14">
    <source>
        <dbReference type="EMBL" id="KAJ7357760.1"/>
    </source>
</evidence>
<dbReference type="Pfam" id="PF21040">
    <property type="entry name" value="CEP104-like_TOG"/>
    <property type="match status" value="1"/>
</dbReference>
<dbReference type="SMART" id="SM00220">
    <property type="entry name" value="S_TKc"/>
    <property type="match status" value="1"/>
</dbReference>
<dbReference type="FunFam" id="1.10.510.10:FF:000286">
    <property type="entry name" value="Mitogen-activated protein kinase kinase kinase 1 (Predicted)"/>
    <property type="match status" value="1"/>
</dbReference>
<dbReference type="InterPro" id="IPR011009">
    <property type="entry name" value="Kinase-like_dom_sf"/>
</dbReference>
<dbReference type="EC" id="2.7.11.25" evidence="14"/>